<organism evidence="1">
    <name type="scientific">Aspergillus arachidicola</name>
    <dbReference type="NCBI Taxonomy" id="656916"/>
    <lineage>
        <taxon>Eukaryota</taxon>
        <taxon>Fungi</taxon>
        <taxon>Dikarya</taxon>
        <taxon>Ascomycota</taxon>
        <taxon>Pezizomycotina</taxon>
        <taxon>Eurotiomycetes</taxon>
        <taxon>Eurotiomycetidae</taxon>
        <taxon>Eurotiales</taxon>
        <taxon>Aspergillaceae</taxon>
        <taxon>Aspergillus</taxon>
        <taxon>Aspergillus subgen. Circumdati</taxon>
    </lineage>
</organism>
<protein>
    <submittedName>
        <fullName evidence="1">Uncharacterized protein</fullName>
    </submittedName>
</protein>
<name>A0A5N6XYI9_9EURO</name>
<sequence length="594" mass="67356">MTVLCKENLCRPSGSEGCQGQKEHEHGLPLLDVARRVHAGRPGQERAIPLEVLWTRKSIEDSPFGNYISEVKEELYGIRQPISRREGWTYTPSRGIDEALSLTSDAGPFSSWSHGIVDMTENALSLLYEIMRLRAKLPDPSARHTARVRLQQLIVGDDPVGAILRRAREGANNGRSTKSKVAPCTSPAYTQVMDEFGLGRIVAYPVILGTWWMSMLMQDFDDWRQDYVATLGYSFYFEYNLDTAAIGGESPSQLLKELTAIWDMPDLPEELRVRRSHMLCSMAFFELKRKHEATVRDHTTDGYTAWVHTERDMWRDFKALDSGGFGHYLSYATGLPGRDDMMLAGLVNDWVDLGPDLRYQECNQSVFALTRGSVVLTDLLDCYERTVWMLNASFTSNERHVAFAAIAGACIWQMTNHRQDVWRYYSLAFDLCSTVQVRELYKIAELAECYTPNLMPRALPDAEVLHIPRRSHFYHVDINGTEHTGTVMLHTTLCDAIESGIFPESMINFQIIVPLLLRRGEIDPGTFLSHMDSHYCTHLADVMRSGHANNFSYQYARAVAALVMEEWWSGMFLAIGIGSLIEAQPGHVADDRQY</sequence>
<dbReference type="AlphaFoldDB" id="A0A5N6XYI9"/>
<dbReference type="OrthoDB" id="4922476at2759"/>
<reference evidence="1" key="1">
    <citation type="submission" date="2019-04" db="EMBL/GenBank/DDBJ databases">
        <title>Friends and foes A comparative genomics study of 23 Aspergillus species from section Flavi.</title>
        <authorList>
            <consortium name="DOE Joint Genome Institute"/>
            <person name="Kjaerbolling I."/>
            <person name="Vesth T."/>
            <person name="Frisvad J.C."/>
            <person name="Nybo J.L."/>
            <person name="Theobald S."/>
            <person name="Kildgaard S."/>
            <person name="Isbrandt T."/>
            <person name="Kuo A."/>
            <person name="Sato A."/>
            <person name="Lyhne E.K."/>
            <person name="Kogle M.E."/>
            <person name="Wiebenga A."/>
            <person name="Kun R.S."/>
            <person name="Lubbers R.J."/>
            <person name="Makela M.R."/>
            <person name="Barry K."/>
            <person name="Chovatia M."/>
            <person name="Clum A."/>
            <person name="Daum C."/>
            <person name="Haridas S."/>
            <person name="He G."/>
            <person name="LaButti K."/>
            <person name="Lipzen A."/>
            <person name="Mondo S."/>
            <person name="Riley R."/>
            <person name="Salamov A."/>
            <person name="Simmons B.A."/>
            <person name="Magnuson J.K."/>
            <person name="Henrissat B."/>
            <person name="Mortensen U.H."/>
            <person name="Larsen T.O."/>
            <person name="Devries R.P."/>
            <person name="Grigoriev I.V."/>
            <person name="Machida M."/>
            <person name="Baker S.E."/>
            <person name="Andersen M.R."/>
        </authorList>
    </citation>
    <scope>NUCLEOTIDE SEQUENCE</scope>
    <source>
        <strain evidence="1">CBS 117612</strain>
    </source>
</reference>
<dbReference type="EMBL" id="ML737172">
    <property type="protein sequence ID" value="KAE8338018.1"/>
    <property type="molecule type" value="Genomic_DNA"/>
</dbReference>
<gene>
    <name evidence="1" type="ORF">BDV24DRAFT_166719</name>
</gene>
<accession>A0A5N6XYI9</accession>
<proteinExistence type="predicted"/>
<dbReference type="Proteomes" id="UP000325558">
    <property type="component" value="Unassembled WGS sequence"/>
</dbReference>
<evidence type="ECO:0000313" key="1">
    <source>
        <dbReference type="EMBL" id="KAE8338018.1"/>
    </source>
</evidence>